<accession>A0A5B0RNY2</accession>
<evidence type="ECO:0000313" key="4">
    <source>
        <dbReference type="Proteomes" id="UP000325313"/>
    </source>
</evidence>
<sequence length="185" mass="21005">MADSSSKTADKLEHQRIWEQGDLLIEGFRRLKTKYERPTHLCHDPESIEEPLSSSRIDESPLDVKEGLLNQLEFQSLPTLHRQITNLSHSLKPLGLLKQPESKFQVVSLIQSELEQTIDQINASIIVICPQPISAPNRVDDQHLNQFKSSRLQSLKAKFHETSQNICLVFRIYALSGGLVGQRSI</sequence>
<comment type="caution">
    <text evidence="2">The sequence shown here is derived from an EMBL/GenBank/DDBJ whole genome shotgun (WGS) entry which is preliminary data.</text>
</comment>
<dbReference type="OrthoDB" id="10587639at2759"/>
<dbReference type="PANTHER" id="PTHR33069:SF3">
    <property type="entry name" value="DYNEIN HEAVY CHAIN TAIL DOMAIN-CONTAINING PROTEIN"/>
    <property type="match status" value="1"/>
</dbReference>
<name>A0A5B0RNY2_PUCGR</name>
<proteinExistence type="predicted"/>
<organism evidence="2 4">
    <name type="scientific">Puccinia graminis f. sp. tritici</name>
    <dbReference type="NCBI Taxonomy" id="56615"/>
    <lineage>
        <taxon>Eukaryota</taxon>
        <taxon>Fungi</taxon>
        <taxon>Dikarya</taxon>
        <taxon>Basidiomycota</taxon>
        <taxon>Pucciniomycotina</taxon>
        <taxon>Pucciniomycetes</taxon>
        <taxon>Pucciniales</taxon>
        <taxon>Pucciniaceae</taxon>
        <taxon>Puccinia</taxon>
    </lineage>
</organism>
<reference evidence="3 4" key="1">
    <citation type="submission" date="2019-05" db="EMBL/GenBank/DDBJ databases">
        <title>Emergence of the Ug99 lineage of the wheat stem rust pathogen through somatic hybridization.</title>
        <authorList>
            <person name="Li F."/>
            <person name="Upadhyaya N.M."/>
            <person name="Sperschneider J."/>
            <person name="Matny O."/>
            <person name="Nguyen-Phuc H."/>
            <person name="Mago R."/>
            <person name="Raley C."/>
            <person name="Miller M.E."/>
            <person name="Silverstein K.A.T."/>
            <person name="Henningsen E."/>
            <person name="Hirsch C.D."/>
            <person name="Visser B."/>
            <person name="Pretorius Z.A."/>
            <person name="Steffenson B.J."/>
            <person name="Schwessinger B."/>
            <person name="Dodds P.N."/>
            <person name="Figueroa M."/>
        </authorList>
    </citation>
    <scope>NUCLEOTIDE SEQUENCE [LARGE SCALE GENOMIC DNA]</scope>
    <source>
        <strain evidence="1">21-0</strain>
        <strain evidence="2 4">Ug99</strain>
    </source>
</reference>
<evidence type="ECO:0000313" key="2">
    <source>
        <dbReference type="EMBL" id="KAA1127119.1"/>
    </source>
</evidence>
<dbReference type="Proteomes" id="UP000324748">
    <property type="component" value="Unassembled WGS sequence"/>
</dbReference>
<dbReference type="PANTHER" id="PTHR33069">
    <property type="entry name" value="CHROMOSOME 7, WHOLE GENOME SHOTGUN SEQUENCE-RELATED"/>
    <property type="match status" value="1"/>
</dbReference>
<gene>
    <name evidence="1" type="ORF">PGT21_027625</name>
    <name evidence="2" type="ORF">PGTUg99_023413</name>
</gene>
<protein>
    <submittedName>
        <fullName evidence="2">Uncharacterized protein</fullName>
    </submittedName>
</protein>
<dbReference type="EMBL" id="VDEP01000169">
    <property type="protein sequence ID" value="KAA1127119.1"/>
    <property type="molecule type" value="Genomic_DNA"/>
</dbReference>
<dbReference type="AlphaFoldDB" id="A0A5B0RNY2"/>
<evidence type="ECO:0000313" key="3">
    <source>
        <dbReference type="Proteomes" id="UP000324748"/>
    </source>
</evidence>
<keyword evidence="3" id="KW-1185">Reference proteome</keyword>
<dbReference type="EMBL" id="VSWC01000014">
    <property type="protein sequence ID" value="KAA1114935.1"/>
    <property type="molecule type" value="Genomic_DNA"/>
</dbReference>
<dbReference type="Proteomes" id="UP000325313">
    <property type="component" value="Unassembled WGS sequence"/>
</dbReference>
<evidence type="ECO:0000313" key="1">
    <source>
        <dbReference type="EMBL" id="KAA1114935.1"/>
    </source>
</evidence>